<dbReference type="InterPro" id="IPR018669">
    <property type="entry name" value="Toxin_HigB"/>
</dbReference>
<gene>
    <name evidence="1" type="ORF">HELGO_WM2832</name>
</gene>
<protein>
    <submittedName>
        <fullName evidence="1">Addiction module toxin RelE</fullName>
    </submittedName>
</protein>
<organism evidence="1">
    <name type="scientific">uncultured Sulfurovum sp</name>
    <dbReference type="NCBI Taxonomy" id="269237"/>
    <lineage>
        <taxon>Bacteria</taxon>
        <taxon>Pseudomonadati</taxon>
        <taxon>Campylobacterota</taxon>
        <taxon>Epsilonproteobacteria</taxon>
        <taxon>Campylobacterales</taxon>
        <taxon>Sulfurovaceae</taxon>
        <taxon>Sulfurovum</taxon>
        <taxon>environmental samples</taxon>
    </lineage>
</organism>
<dbReference type="GO" id="GO:0004519">
    <property type="term" value="F:endonuclease activity"/>
    <property type="evidence" value="ECO:0007669"/>
    <property type="project" value="InterPro"/>
</dbReference>
<sequence>MRIISRRRLKEFWEQSAYVDSEQALKAWFDEARQASWKTPSDIKAQYKSASILKDSRVVFNIHGNKYRLIVKINDDFSVIYIRFVGTHKQYDKIDANEV</sequence>
<proteinExistence type="predicted"/>
<reference evidence="1" key="1">
    <citation type="submission" date="2020-01" db="EMBL/GenBank/DDBJ databases">
        <authorList>
            <person name="Meier V. D."/>
            <person name="Meier V D."/>
        </authorList>
    </citation>
    <scope>NUCLEOTIDE SEQUENCE</scope>
    <source>
        <strain evidence="1">HLG_WM_MAG_01</strain>
    </source>
</reference>
<dbReference type="GO" id="GO:0110001">
    <property type="term" value="C:toxin-antitoxin complex"/>
    <property type="evidence" value="ECO:0007669"/>
    <property type="project" value="InterPro"/>
</dbReference>
<dbReference type="EMBL" id="CACVAS010000030">
    <property type="protein sequence ID" value="CAA6803754.1"/>
    <property type="molecule type" value="Genomic_DNA"/>
</dbReference>
<dbReference type="Pfam" id="PF09907">
    <property type="entry name" value="HigB_toxin"/>
    <property type="match status" value="1"/>
</dbReference>
<dbReference type="AlphaFoldDB" id="A0A6S6SFG5"/>
<dbReference type="GO" id="GO:0003723">
    <property type="term" value="F:RNA binding"/>
    <property type="evidence" value="ECO:0007669"/>
    <property type="project" value="InterPro"/>
</dbReference>
<evidence type="ECO:0000313" key="1">
    <source>
        <dbReference type="EMBL" id="CAA6803754.1"/>
    </source>
</evidence>
<accession>A0A6S6SFG5</accession>
<name>A0A6S6SFG5_9BACT</name>